<name>A0A2T2NGZ6_CORCC</name>
<dbReference type="Proteomes" id="UP000240883">
    <property type="component" value="Unassembled WGS sequence"/>
</dbReference>
<keyword evidence="2" id="KW-1185">Reference proteome</keyword>
<reference evidence="1 2" key="1">
    <citation type="journal article" date="2018" name="Front. Microbiol.">
        <title>Genome-Wide Analysis of Corynespora cassiicola Leaf Fall Disease Putative Effectors.</title>
        <authorList>
            <person name="Lopez D."/>
            <person name="Ribeiro S."/>
            <person name="Label P."/>
            <person name="Fumanal B."/>
            <person name="Venisse J.S."/>
            <person name="Kohler A."/>
            <person name="de Oliveira R.R."/>
            <person name="Labutti K."/>
            <person name="Lipzen A."/>
            <person name="Lail K."/>
            <person name="Bauer D."/>
            <person name="Ohm R.A."/>
            <person name="Barry K.W."/>
            <person name="Spatafora J."/>
            <person name="Grigoriev I.V."/>
            <person name="Martin F.M."/>
            <person name="Pujade-Renaud V."/>
        </authorList>
    </citation>
    <scope>NUCLEOTIDE SEQUENCE [LARGE SCALE GENOMIC DNA]</scope>
    <source>
        <strain evidence="1 2">Philippines</strain>
    </source>
</reference>
<evidence type="ECO:0000313" key="2">
    <source>
        <dbReference type="Proteomes" id="UP000240883"/>
    </source>
</evidence>
<accession>A0A2T2NGZ6</accession>
<dbReference type="AlphaFoldDB" id="A0A2T2NGZ6"/>
<dbReference type="EMBL" id="KZ678138">
    <property type="protein sequence ID" value="PSN64536.1"/>
    <property type="molecule type" value="Genomic_DNA"/>
</dbReference>
<evidence type="ECO:0000313" key="1">
    <source>
        <dbReference type="EMBL" id="PSN64536.1"/>
    </source>
</evidence>
<protein>
    <submittedName>
        <fullName evidence="1">Uncharacterized protein</fullName>
    </submittedName>
</protein>
<gene>
    <name evidence="1" type="ORF">BS50DRAFT_76566</name>
</gene>
<sequence>MSSGPINCEPVAKSVPDYAVSSRITYITGCKPHLVMILLLFGSPSPGAGSAGMALTFKGIEPVVSVHEPRPLCPAIPPSHVVSAASSCRSFPVRVPLLSIACHVRRFPMSIRPGVAHKYSRRLISQSYVPTASSVVDCGIPWRYSGCSSCCWQAPRRLSLLSKTFWNDFLVVRCGCPTPLLLSTAESTLTTNHSYNVSSLPWSIRHARPLI</sequence>
<organism evidence="1 2">
    <name type="scientific">Corynespora cassiicola Philippines</name>
    <dbReference type="NCBI Taxonomy" id="1448308"/>
    <lineage>
        <taxon>Eukaryota</taxon>
        <taxon>Fungi</taxon>
        <taxon>Dikarya</taxon>
        <taxon>Ascomycota</taxon>
        <taxon>Pezizomycotina</taxon>
        <taxon>Dothideomycetes</taxon>
        <taxon>Pleosporomycetidae</taxon>
        <taxon>Pleosporales</taxon>
        <taxon>Corynesporascaceae</taxon>
        <taxon>Corynespora</taxon>
    </lineage>
</organism>
<proteinExistence type="predicted"/>